<evidence type="ECO:0000256" key="7">
    <source>
        <dbReference type="SAM" id="Phobius"/>
    </source>
</evidence>
<comment type="similarity">
    <text evidence="6">Belongs to the sigma-70 factor family. SigI subfamily.</text>
</comment>
<evidence type="ECO:0000256" key="2">
    <source>
        <dbReference type="ARBA" id="ARBA00023015"/>
    </source>
</evidence>
<sequence>MDDFSLRLVKCKQDNQELNKLIEEYMPFITSEAAKTGITGLEMEDKVSLAMLTFMNCVKTYEEGRGGFIAYAAMCIRNRILDEGRKSKRQGFIVLHDDDEKERAVWNVASTSQYSKEQEKIALREEIERLSTELAEYQISFTSLVDICPKQKRSRAVCMQMARAILADGEMRDKLVRARQLSVGNLAKSCRVSQKTVEKYRRYVIVLVLILSGDFPYIGTYLPTEKGGED</sequence>
<comment type="subunit">
    <text evidence="6">Interacts with RsgI.</text>
</comment>
<reference evidence="9 10" key="1">
    <citation type="journal article" date="2022" name="Genome Biol. Evol.">
        <title>Host diet, physiology and behaviors set the stage for Lachnospiraceae cladogenesis.</title>
        <authorList>
            <person name="Vera-Ponce De Leon A."/>
            <person name="Schneider M."/>
            <person name="Jahnes B.C."/>
            <person name="Sadowski V."/>
            <person name="Camuy-Velez L.A."/>
            <person name="Duan J."/>
            <person name="Sabree Z.L."/>
        </authorList>
    </citation>
    <scope>NUCLEOTIDE SEQUENCE [LARGE SCALE GENOMIC DNA]</scope>
    <source>
        <strain evidence="9 10">PAL227</strain>
    </source>
</reference>
<dbReference type="SUPFAM" id="SSF88946">
    <property type="entry name" value="Sigma2 domain of RNA polymerase sigma factors"/>
    <property type="match status" value="1"/>
</dbReference>
<evidence type="ECO:0000256" key="3">
    <source>
        <dbReference type="ARBA" id="ARBA00023082"/>
    </source>
</evidence>
<dbReference type="Pfam" id="PF04542">
    <property type="entry name" value="Sigma70_r2"/>
    <property type="match status" value="1"/>
</dbReference>
<feature type="transmembrane region" description="Helical" evidence="7">
    <location>
        <begin position="203"/>
        <end position="222"/>
    </location>
</feature>
<dbReference type="PIRSF" id="PIRSF038953">
    <property type="entry name" value="SigI"/>
    <property type="match status" value="1"/>
</dbReference>
<comment type="caution">
    <text evidence="9">The sequence shown here is derived from an EMBL/GenBank/DDBJ whole genome shotgun (WGS) entry which is preliminary data.</text>
</comment>
<protein>
    <recommendedName>
        <fullName evidence="6">RNA polymerase sigma factor SigI</fullName>
    </recommendedName>
</protein>
<evidence type="ECO:0000256" key="1">
    <source>
        <dbReference type="ARBA" id="ARBA00022490"/>
    </source>
</evidence>
<dbReference type="EMBL" id="JAMZFV010000045">
    <property type="protein sequence ID" value="MCP1111542.1"/>
    <property type="molecule type" value="Genomic_DNA"/>
</dbReference>
<comment type="activity regulation">
    <text evidence="6">Negatively regulated by the anti-sigma-I factor RsgI.</text>
</comment>
<keyword evidence="10" id="KW-1185">Reference proteome</keyword>
<keyword evidence="2 6" id="KW-0805">Transcription regulation</keyword>
<keyword evidence="5 6" id="KW-0804">Transcription</keyword>
<keyword evidence="3 6" id="KW-0731">Sigma factor</keyword>
<evidence type="ECO:0000313" key="9">
    <source>
        <dbReference type="EMBL" id="MCP1111542.1"/>
    </source>
</evidence>
<dbReference type="NCBIfam" id="TIGR02937">
    <property type="entry name" value="sigma70-ECF"/>
    <property type="match status" value="1"/>
</dbReference>
<keyword evidence="7" id="KW-1133">Transmembrane helix</keyword>
<name>A0ABT1EQJ8_9FIRM</name>
<dbReference type="Proteomes" id="UP001523565">
    <property type="component" value="Unassembled WGS sequence"/>
</dbReference>
<evidence type="ECO:0000259" key="8">
    <source>
        <dbReference type="Pfam" id="PF04542"/>
    </source>
</evidence>
<comment type="subcellular location">
    <subcellularLocation>
        <location evidence="6">Cytoplasm</location>
    </subcellularLocation>
</comment>
<feature type="domain" description="RNA polymerase sigma-70 region 2" evidence="8">
    <location>
        <begin position="21"/>
        <end position="89"/>
    </location>
</feature>
<proteinExistence type="inferred from homology"/>
<dbReference type="InterPro" id="IPR007627">
    <property type="entry name" value="RNA_pol_sigma70_r2"/>
</dbReference>
<dbReference type="HAMAP" id="MF_02064">
    <property type="entry name" value="Sigma70_SigI"/>
    <property type="match status" value="1"/>
</dbReference>
<comment type="function">
    <text evidence="6">Sigma factors are initiation factors that promote the attachment of RNA polymerase to specific initiation sites and are then released.</text>
</comment>
<dbReference type="InterPro" id="IPR013325">
    <property type="entry name" value="RNA_pol_sigma_r2"/>
</dbReference>
<dbReference type="InterPro" id="IPR014284">
    <property type="entry name" value="RNA_pol_sigma-70_dom"/>
</dbReference>
<evidence type="ECO:0000256" key="6">
    <source>
        <dbReference type="HAMAP-Rule" id="MF_02064"/>
    </source>
</evidence>
<dbReference type="Gene3D" id="1.10.1740.10">
    <property type="match status" value="1"/>
</dbReference>
<dbReference type="InterPro" id="IPR014244">
    <property type="entry name" value="RNA_pol_sigma-I"/>
</dbReference>
<keyword evidence="7" id="KW-0812">Transmembrane</keyword>
<gene>
    <name evidence="6" type="primary">sigI</name>
    <name evidence="9" type="ORF">NK118_14910</name>
</gene>
<evidence type="ECO:0000256" key="5">
    <source>
        <dbReference type="ARBA" id="ARBA00023163"/>
    </source>
</evidence>
<keyword evidence="6" id="KW-0346">Stress response</keyword>
<feature type="DNA-binding region" description="H-T-H motif" evidence="6">
    <location>
        <begin position="183"/>
        <end position="202"/>
    </location>
</feature>
<accession>A0ABT1EQJ8</accession>
<evidence type="ECO:0000313" key="10">
    <source>
        <dbReference type="Proteomes" id="UP001523565"/>
    </source>
</evidence>
<keyword evidence="7" id="KW-0472">Membrane</keyword>
<feature type="short sequence motif" description="Polymerase core binding" evidence="6">
    <location>
        <begin position="45"/>
        <end position="58"/>
    </location>
</feature>
<keyword evidence="1 6" id="KW-0963">Cytoplasm</keyword>
<evidence type="ECO:0000256" key="4">
    <source>
        <dbReference type="ARBA" id="ARBA00023125"/>
    </source>
</evidence>
<organism evidence="9 10">
    <name type="scientific">Ohessyouella blattaphilus</name>
    <dbReference type="NCBI Taxonomy" id="2949333"/>
    <lineage>
        <taxon>Bacteria</taxon>
        <taxon>Bacillati</taxon>
        <taxon>Bacillota</taxon>
        <taxon>Clostridia</taxon>
        <taxon>Lachnospirales</taxon>
        <taxon>Lachnospiraceae</taxon>
        <taxon>Ohessyouella</taxon>
    </lineage>
</organism>
<dbReference type="RefSeq" id="WP_262070401.1">
    <property type="nucleotide sequence ID" value="NZ_JAMXOC010000045.1"/>
</dbReference>
<keyword evidence="4 6" id="KW-0238">DNA-binding</keyword>